<dbReference type="PANTHER" id="PTHR40940">
    <property type="entry name" value="PROTEIN BATD-RELATED"/>
    <property type="match status" value="1"/>
</dbReference>
<dbReference type="OrthoDB" id="2079210at2"/>
<evidence type="ECO:0000256" key="2">
    <source>
        <dbReference type="SAM" id="SignalP"/>
    </source>
</evidence>
<proteinExistence type="predicted"/>
<dbReference type="EMBL" id="CP028811">
    <property type="protein sequence ID" value="AWA29122.1"/>
    <property type="molecule type" value="Genomic_DNA"/>
</dbReference>
<dbReference type="InterPro" id="IPR025738">
    <property type="entry name" value="BatD"/>
</dbReference>
<dbReference type="KEGG" id="fmg:HYN48_02925"/>
<name>A0A2S0REI2_9FLAO</name>
<sequence>MKKLIFLFLIAFHGLSAQVQFEAKASKTTLGLNERLRVDFSMNDDGDNFVPPAFEGFKVVAGPSQQVSQSWINGKMSFNKTYSYFLLPTQKGTLTIKQASIEIRRQIYKTTPIKITVTNAVEMPKDPNDTSISADDAIHLVADVSKATPYINEPITVVYKLYISYNIGLSNFKELDKPKYNDFWSQNIEIKELKAEDATYNGERVRCVVLKKVVLYPQKSGRLTIAPLSLDLDVQVPTNRRNFWGQALIKEDNKRVSAGARTINVKPLPEAGKPDDFTGAVGRFDFKVVPSKTELRNGESLELNVSVSGTGNLKLFNLPKPVVPTALEMYDPVHKEQVSTPLSGMSGKISDNYTIIPQYKGDYLIKPMTFSYYDLSSGRYRTIVSKEIKIRVLDGPSPSEGSTPASVGANKQQISKTDHFEFIKLKTNLQPIHKKDFLGSNLFYGLLTAPFLCIPLLIGFRRKKQAIDADVAGNRTRMSNKLAKKFLSEAKRQLDNKELFYVALEKALHNFLKAKTQIETSEMSKEKIRDILLARKANPDTVSEFLRLTENCELARYAPASSVAIHNDYDKAVEIISALEKQI</sequence>
<feature type="chain" id="PRO_5015584229" evidence="2">
    <location>
        <begin position="20"/>
        <end position="583"/>
    </location>
</feature>
<feature type="signal peptide" evidence="2">
    <location>
        <begin position="1"/>
        <end position="19"/>
    </location>
</feature>
<keyword evidence="2" id="KW-0732">Signal</keyword>
<evidence type="ECO:0000313" key="4">
    <source>
        <dbReference type="Proteomes" id="UP000244193"/>
    </source>
</evidence>
<dbReference type="Proteomes" id="UP000244193">
    <property type="component" value="Chromosome"/>
</dbReference>
<gene>
    <name evidence="3" type="ORF">HYN48_02925</name>
</gene>
<dbReference type="AlphaFoldDB" id="A0A2S0REI2"/>
<keyword evidence="4" id="KW-1185">Reference proteome</keyword>
<evidence type="ECO:0000256" key="1">
    <source>
        <dbReference type="SAM" id="Phobius"/>
    </source>
</evidence>
<feature type="transmembrane region" description="Helical" evidence="1">
    <location>
        <begin position="442"/>
        <end position="460"/>
    </location>
</feature>
<dbReference type="Pfam" id="PF13584">
    <property type="entry name" value="BatD"/>
    <property type="match status" value="2"/>
</dbReference>
<protein>
    <submittedName>
        <fullName evidence="3">BatD protein</fullName>
    </submittedName>
</protein>
<organism evidence="3 4">
    <name type="scientific">Flavobacterium magnum</name>
    <dbReference type="NCBI Taxonomy" id="2162713"/>
    <lineage>
        <taxon>Bacteria</taxon>
        <taxon>Pseudomonadati</taxon>
        <taxon>Bacteroidota</taxon>
        <taxon>Flavobacteriia</taxon>
        <taxon>Flavobacteriales</taxon>
        <taxon>Flavobacteriaceae</taxon>
        <taxon>Flavobacterium</taxon>
    </lineage>
</organism>
<keyword evidence="1" id="KW-0812">Transmembrane</keyword>
<keyword evidence="1" id="KW-1133">Transmembrane helix</keyword>
<keyword evidence="1" id="KW-0472">Membrane</keyword>
<evidence type="ECO:0000313" key="3">
    <source>
        <dbReference type="EMBL" id="AWA29122.1"/>
    </source>
</evidence>
<dbReference type="RefSeq" id="WP_108369708.1">
    <property type="nucleotide sequence ID" value="NZ_CP028811.1"/>
</dbReference>
<accession>A0A2S0REI2</accession>
<dbReference type="PANTHER" id="PTHR40940:SF2">
    <property type="entry name" value="BATD"/>
    <property type="match status" value="1"/>
</dbReference>
<reference evidence="3 4" key="1">
    <citation type="submission" date="2018-04" db="EMBL/GenBank/DDBJ databases">
        <title>Genome sequencing of Flavobacterium sp. HYN0048.</title>
        <authorList>
            <person name="Yi H."/>
            <person name="Baek C."/>
        </authorList>
    </citation>
    <scope>NUCLEOTIDE SEQUENCE [LARGE SCALE GENOMIC DNA]</scope>
    <source>
        <strain evidence="3 4">HYN0048</strain>
    </source>
</reference>